<feature type="chain" id="PRO_5042264524" description="Maturase K" evidence="1">
    <location>
        <begin position="22"/>
        <end position="84"/>
    </location>
</feature>
<evidence type="ECO:0000313" key="2">
    <source>
        <dbReference type="EMBL" id="KAJ7027608.1"/>
    </source>
</evidence>
<name>A0AAD6WUB8_9AGAR</name>
<dbReference type="AlphaFoldDB" id="A0AAD6WUB8"/>
<accession>A0AAD6WUB8</accession>
<gene>
    <name evidence="2" type="ORF">C8F04DRAFT_1122094</name>
</gene>
<dbReference type="EMBL" id="JARJCM010000122">
    <property type="protein sequence ID" value="KAJ7027608.1"/>
    <property type="molecule type" value="Genomic_DNA"/>
</dbReference>
<evidence type="ECO:0000313" key="3">
    <source>
        <dbReference type="Proteomes" id="UP001218188"/>
    </source>
</evidence>
<dbReference type="Proteomes" id="UP001218188">
    <property type="component" value="Unassembled WGS sequence"/>
</dbReference>
<keyword evidence="1" id="KW-0732">Signal</keyword>
<reference evidence="2" key="1">
    <citation type="submission" date="2023-03" db="EMBL/GenBank/DDBJ databases">
        <title>Massive genome expansion in bonnet fungi (Mycena s.s.) driven by repeated elements and novel gene families across ecological guilds.</title>
        <authorList>
            <consortium name="Lawrence Berkeley National Laboratory"/>
            <person name="Harder C.B."/>
            <person name="Miyauchi S."/>
            <person name="Viragh M."/>
            <person name="Kuo A."/>
            <person name="Thoen E."/>
            <person name="Andreopoulos B."/>
            <person name="Lu D."/>
            <person name="Skrede I."/>
            <person name="Drula E."/>
            <person name="Henrissat B."/>
            <person name="Morin E."/>
            <person name="Kohler A."/>
            <person name="Barry K."/>
            <person name="LaButti K."/>
            <person name="Morin E."/>
            <person name="Salamov A."/>
            <person name="Lipzen A."/>
            <person name="Mereny Z."/>
            <person name="Hegedus B."/>
            <person name="Baldrian P."/>
            <person name="Stursova M."/>
            <person name="Weitz H."/>
            <person name="Taylor A."/>
            <person name="Grigoriev I.V."/>
            <person name="Nagy L.G."/>
            <person name="Martin F."/>
            <person name="Kauserud H."/>
        </authorList>
    </citation>
    <scope>NUCLEOTIDE SEQUENCE</scope>
    <source>
        <strain evidence="2">CBHHK200</strain>
    </source>
</reference>
<comment type="caution">
    <text evidence="2">The sequence shown here is derived from an EMBL/GenBank/DDBJ whole genome shotgun (WGS) entry which is preliminary data.</text>
</comment>
<organism evidence="2 3">
    <name type="scientific">Mycena alexandri</name>
    <dbReference type="NCBI Taxonomy" id="1745969"/>
    <lineage>
        <taxon>Eukaryota</taxon>
        <taxon>Fungi</taxon>
        <taxon>Dikarya</taxon>
        <taxon>Basidiomycota</taxon>
        <taxon>Agaricomycotina</taxon>
        <taxon>Agaricomycetes</taxon>
        <taxon>Agaricomycetidae</taxon>
        <taxon>Agaricales</taxon>
        <taxon>Marasmiineae</taxon>
        <taxon>Mycenaceae</taxon>
        <taxon>Mycena</taxon>
    </lineage>
</organism>
<feature type="non-terminal residue" evidence="2">
    <location>
        <position position="1"/>
    </location>
</feature>
<feature type="signal peptide" evidence="1">
    <location>
        <begin position="1"/>
        <end position="21"/>
    </location>
</feature>
<protein>
    <recommendedName>
        <fullName evidence="4">Maturase K</fullName>
    </recommendedName>
</protein>
<keyword evidence="3" id="KW-1185">Reference proteome</keyword>
<proteinExistence type="predicted"/>
<evidence type="ECO:0000256" key="1">
    <source>
        <dbReference type="SAM" id="SignalP"/>
    </source>
</evidence>
<sequence length="84" mass="9597">LIRAAVLGFILELTWVQRAQTSIVRSTSLDSFKWALLCPLHAANIQLIFNHSYILELDEPFLRYIPSYFDLSRVSLIVRGLCCG</sequence>
<evidence type="ECO:0008006" key="4">
    <source>
        <dbReference type="Google" id="ProtNLM"/>
    </source>
</evidence>